<evidence type="ECO:0000313" key="2">
    <source>
        <dbReference type="Proteomes" id="UP001239111"/>
    </source>
</evidence>
<proteinExistence type="predicted"/>
<dbReference type="EMBL" id="CM056742">
    <property type="protein sequence ID" value="KAJ8678946.1"/>
    <property type="molecule type" value="Genomic_DNA"/>
</dbReference>
<accession>A0ACC2P7E1</accession>
<protein>
    <submittedName>
        <fullName evidence="1">Uncharacterized protein</fullName>
    </submittedName>
</protein>
<reference evidence="1" key="1">
    <citation type="submission" date="2023-04" db="EMBL/GenBank/DDBJ databases">
        <title>A chromosome-level genome assembly of the parasitoid wasp Eretmocerus hayati.</title>
        <authorList>
            <person name="Zhong Y."/>
            <person name="Liu S."/>
            <person name="Liu Y."/>
        </authorList>
    </citation>
    <scope>NUCLEOTIDE SEQUENCE</scope>
    <source>
        <strain evidence="1">ZJU_SS_LIU_2023</strain>
    </source>
</reference>
<gene>
    <name evidence="1" type="ORF">QAD02_014733</name>
</gene>
<evidence type="ECO:0000313" key="1">
    <source>
        <dbReference type="EMBL" id="KAJ8678946.1"/>
    </source>
</evidence>
<keyword evidence="2" id="KW-1185">Reference proteome</keyword>
<dbReference type="Proteomes" id="UP001239111">
    <property type="component" value="Chromosome 2"/>
</dbReference>
<comment type="caution">
    <text evidence="1">The sequence shown here is derived from an EMBL/GenBank/DDBJ whole genome shotgun (WGS) entry which is preliminary data.</text>
</comment>
<sequence>MWKRKNGENSQGETSTIGSKIQNSLKSLIKEKNHDNVKKICTKADLASVCSNLNSDIQKEIQQLMRFSYDNTDSTECGMQATINKLIDLQVSQLTKIMSKKGDGEVSLPDISQKFLNGPSFYKISGEFQAMDGTFSDLSSLQRLQDASVSFKDLKFIASCAFNLTKAIMQYKSYKLRYGVISIKGKISAEVKEVRVAATITIDYNQLPCRIKLQELDLNKDGRIEIKITGLRPLNKLISKIAAWIIEKWQDEIIEQIKKELNSAIVSHLESNFN</sequence>
<organism evidence="1 2">
    <name type="scientific">Eretmocerus hayati</name>
    <dbReference type="NCBI Taxonomy" id="131215"/>
    <lineage>
        <taxon>Eukaryota</taxon>
        <taxon>Metazoa</taxon>
        <taxon>Ecdysozoa</taxon>
        <taxon>Arthropoda</taxon>
        <taxon>Hexapoda</taxon>
        <taxon>Insecta</taxon>
        <taxon>Pterygota</taxon>
        <taxon>Neoptera</taxon>
        <taxon>Endopterygota</taxon>
        <taxon>Hymenoptera</taxon>
        <taxon>Apocrita</taxon>
        <taxon>Proctotrupomorpha</taxon>
        <taxon>Chalcidoidea</taxon>
        <taxon>Aphelinidae</taxon>
        <taxon>Aphelininae</taxon>
        <taxon>Eretmocerus</taxon>
    </lineage>
</organism>
<name>A0ACC2P7E1_9HYME</name>